<organism evidence="2 3">
    <name type="scientific">Desmospora profundinema</name>
    <dbReference type="NCBI Taxonomy" id="1571184"/>
    <lineage>
        <taxon>Bacteria</taxon>
        <taxon>Bacillati</taxon>
        <taxon>Bacillota</taxon>
        <taxon>Bacilli</taxon>
        <taxon>Bacillales</taxon>
        <taxon>Thermoactinomycetaceae</taxon>
        <taxon>Desmospora</taxon>
    </lineage>
</organism>
<reference evidence="2 3" key="1">
    <citation type="submission" date="2023-07" db="EMBL/GenBank/DDBJ databases">
        <title>Genomic Encyclopedia of Type Strains, Phase IV (KMG-IV): sequencing the most valuable type-strain genomes for metagenomic binning, comparative biology and taxonomic classification.</title>
        <authorList>
            <person name="Goeker M."/>
        </authorList>
    </citation>
    <scope>NUCLEOTIDE SEQUENCE [LARGE SCALE GENOMIC DNA]</scope>
    <source>
        <strain evidence="2 3">DSM 45903</strain>
    </source>
</reference>
<feature type="transmembrane region" description="Helical" evidence="1">
    <location>
        <begin position="7"/>
        <end position="32"/>
    </location>
</feature>
<evidence type="ECO:0008006" key="4">
    <source>
        <dbReference type="Google" id="ProtNLM"/>
    </source>
</evidence>
<dbReference type="EMBL" id="JAVDQG010000010">
    <property type="protein sequence ID" value="MDR6227476.1"/>
    <property type="molecule type" value="Genomic_DNA"/>
</dbReference>
<keyword evidence="1" id="KW-1133">Transmembrane helix</keyword>
<dbReference type="RefSeq" id="WP_309868527.1">
    <property type="nucleotide sequence ID" value="NZ_JAVDQG010000010.1"/>
</dbReference>
<feature type="transmembrane region" description="Helical" evidence="1">
    <location>
        <begin position="102"/>
        <end position="125"/>
    </location>
</feature>
<sequence length="165" mass="18304">MWETLGLYFTLFFMAATPWLELILVVPGGIALGLNPVAVALVTFLGNALPVLGIVFFFDWLGRRPWFRRFFRVEGEQSEGGGEEPDRRRKKRERAARMFRKYGLPGLALLGPVLLGSHFAAALAMAFRAGKNAVGSWMLISLALWTMIMTAAALAGFQWLPSVTL</sequence>
<accession>A0ABU1IRP8</accession>
<keyword evidence="3" id="KW-1185">Reference proteome</keyword>
<dbReference type="Proteomes" id="UP001185012">
    <property type="component" value="Unassembled WGS sequence"/>
</dbReference>
<feature type="transmembrane region" description="Helical" evidence="1">
    <location>
        <begin position="38"/>
        <end position="62"/>
    </location>
</feature>
<comment type="caution">
    <text evidence="2">The sequence shown here is derived from an EMBL/GenBank/DDBJ whole genome shotgun (WGS) entry which is preliminary data.</text>
</comment>
<protein>
    <recommendedName>
        <fullName evidence="4">Small multi-drug export protein</fullName>
    </recommendedName>
</protein>
<dbReference type="Pfam" id="PF06695">
    <property type="entry name" value="Sm_multidrug_ex"/>
    <property type="match status" value="1"/>
</dbReference>
<evidence type="ECO:0000313" key="3">
    <source>
        <dbReference type="Proteomes" id="UP001185012"/>
    </source>
</evidence>
<keyword evidence="1" id="KW-0812">Transmembrane</keyword>
<dbReference type="InterPro" id="IPR009577">
    <property type="entry name" value="Sm_multidrug_ex"/>
</dbReference>
<proteinExistence type="predicted"/>
<keyword evidence="1" id="KW-0472">Membrane</keyword>
<evidence type="ECO:0000256" key="1">
    <source>
        <dbReference type="SAM" id="Phobius"/>
    </source>
</evidence>
<gene>
    <name evidence="2" type="ORF">JOE21_003499</name>
</gene>
<feature type="transmembrane region" description="Helical" evidence="1">
    <location>
        <begin position="137"/>
        <end position="160"/>
    </location>
</feature>
<name>A0ABU1IRP8_9BACL</name>
<evidence type="ECO:0000313" key="2">
    <source>
        <dbReference type="EMBL" id="MDR6227476.1"/>
    </source>
</evidence>